<reference evidence="3" key="1">
    <citation type="submission" date="2020-11" db="EMBL/GenBank/DDBJ databases">
        <authorList>
            <person name="Koelle M."/>
            <person name="Horta M.A.C."/>
            <person name="Nowrousian M."/>
            <person name="Ohm R.A."/>
            <person name="Benz P."/>
            <person name="Pilgard A."/>
        </authorList>
    </citation>
    <scope>NUCLEOTIDE SEQUENCE</scope>
    <source>
        <strain evidence="3">FPRL280</strain>
    </source>
</reference>
<comment type="caution">
    <text evidence="3">The sequence shown here is derived from an EMBL/GenBank/DDBJ whole genome shotgun (WGS) entry which is preliminary data.</text>
</comment>
<gene>
    <name evidence="3" type="ORF">IEO21_08495</name>
</gene>
<feature type="transmembrane region" description="Helical" evidence="2">
    <location>
        <begin position="150"/>
        <end position="177"/>
    </location>
</feature>
<evidence type="ECO:0000256" key="1">
    <source>
        <dbReference type="SAM" id="MobiDB-lite"/>
    </source>
</evidence>
<protein>
    <submittedName>
        <fullName evidence="3">Uncharacterized protein</fullName>
    </submittedName>
</protein>
<keyword evidence="2" id="KW-0472">Membrane</keyword>
<dbReference type="EMBL" id="JADOXO010000307">
    <property type="protein sequence ID" value="KAF9806873.1"/>
    <property type="molecule type" value="Genomic_DNA"/>
</dbReference>
<evidence type="ECO:0000313" key="4">
    <source>
        <dbReference type="Proteomes" id="UP000639403"/>
    </source>
</evidence>
<accession>A0A8H7TZ59</accession>
<keyword evidence="2" id="KW-0812">Transmembrane</keyword>
<dbReference type="Proteomes" id="UP000639403">
    <property type="component" value="Unassembled WGS sequence"/>
</dbReference>
<evidence type="ECO:0000313" key="3">
    <source>
        <dbReference type="EMBL" id="KAF9806873.1"/>
    </source>
</evidence>
<keyword evidence="2" id="KW-1133">Transmembrane helix</keyword>
<evidence type="ECO:0000256" key="2">
    <source>
        <dbReference type="SAM" id="Phobius"/>
    </source>
</evidence>
<dbReference type="AlphaFoldDB" id="A0A8H7TZ59"/>
<feature type="region of interest" description="Disordered" evidence="1">
    <location>
        <begin position="233"/>
        <end position="253"/>
    </location>
</feature>
<proteinExistence type="predicted"/>
<feature type="transmembrane region" description="Helical" evidence="2">
    <location>
        <begin position="12"/>
        <end position="36"/>
    </location>
</feature>
<sequence>MGYVRSRKFCCCLPVRFGVFCSALLGVAYSTAFSVLAWIEVHRHATHQLDLGKDEVVGLVLFALAYTFMLLFSIMGRVNMLRRLIGSIGGVRGFVKGYGISLTINTAITIGIGIFWCWRLFHTDRNSCSIQEEDDADKVAHWVCQKGFDIIRIVLVIVMVLVWIFQIAGCAIVFDYVGQLNEELEMDQQAYGAQDAPEVNPYPAPAGTMMRTTYDAQATPIMKSAYEQGNWQDGAKPQYPFTQPENAYGREGV</sequence>
<name>A0A8H7TZ59_9APHY</name>
<feature type="transmembrane region" description="Helical" evidence="2">
    <location>
        <begin position="56"/>
        <end position="76"/>
    </location>
</feature>
<feature type="transmembrane region" description="Helical" evidence="2">
    <location>
        <begin position="97"/>
        <end position="121"/>
    </location>
</feature>
<organism evidence="3 4">
    <name type="scientific">Rhodonia placenta</name>
    <dbReference type="NCBI Taxonomy" id="104341"/>
    <lineage>
        <taxon>Eukaryota</taxon>
        <taxon>Fungi</taxon>
        <taxon>Dikarya</taxon>
        <taxon>Basidiomycota</taxon>
        <taxon>Agaricomycotina</taxon>
        <taxon>Agaricomycetes</taxon>
        <taxon>Polyporales</taxon>
        <taxon>Adustoporiaceae</taxon>
        <taxon>Rhodonia</taxon>
    </lineage>
</organism>
<reference evidence="3" key="2">
    <citation type="journal article" name="Front. Microbiol.">
        <title>Degradative Capacity of Two Strains of Rhodonia placenta: From Phenotype to Genotype.</title>
        <authorList>
            <person name="Kolle M."/>
            <person name="Horta M.A.C."/>
            <person name="Nowrousian M."/>
            <person name="Ohm R.A."/>
            <person name="Benz J.P."/>
            <person name="Pilgard A."/>
        </authorList>
    </citation>
    <scope>NUCLEOTIDE SEQUENCE</scope>
    <source>
        <strain evidence="3">FPRL280</strain>
    </source>
</reference>